<keyword evidence="2" id="KW-1185">Reference proteome</keyword>
<reference evidence="1 2" key="1">
    <citation type="submission" date="2013-08" db="EMBL/GenBank/DDBJ databases">
        <authorList>
            <person name="Weinstock G."/>
            <person name="Sodergren E."/>
            <person name="Wylie T."/>
            <person name="Fulton L."/>
            <person name="Fulton R."/>
            <person name="Fronick C."/>
            <person name="O'Laughlin M."/>
            <person name="Godfrey J."/>
            <person name="Miner T."/>
            <person name="Herter B."/>
            <person name="Appelbaum E."/>
            <person name="Cordes M."/>
            <person name="Lek S."/>
            <person name="Wollam A."/>
            <person name="Pepin K.H."/>
            <person name="Palsikar V.B."/>
            <person name="Mitreva M."/>
            <person name="Wilson R.K."/>
        </authorList>
    </citation>
    <scope>NUCLEOTIDE SEQUENCE [LARGE SCALE GENOMIC DNA]</scope>
    <source>
        <strain evidence="1 2">ATCC 15930</strain>
    </source>
</reference>
<comment type="caution">
    <text evidence="1">The sequence shown here is derived from an EMBL/GenBank/DDBJ whole genome shotgun (WGS) entry which is preliminary data.</text>
</comment>
<name>A0A069QKQ5_HOYLO</name>
<gene>
    <name evidence="1" type="ORF">HMPREF1991_00423</name>
</gene>
<dbReference type="AlphaFoldDB" id="A0A069QKQ5"/>
<dbReference type="HOGENOM" id="CLU_2827585_0_0_10"/>
<dbReference type="Proteomes" id="UP000027442">
    <property type="component" value="Unassembled WGS sequence"/>
</dbReference>
<accession>A0A069QKQ5</accession>
<organism evidence="1 2">
    <name type="scientific">Hoylesella loescheii DSM 19665 = JCM 12249 = ATCC 15930</name>
    <dbReference type="NCBI Taxonomy" id="1122985"/>
    <lineage>
        <taxon>Bacteria</taxon>
        <taxon>Pseudomonadati</taxon>
        <taxon>Bacteroidota</taxon>
        <taxon>Bacteroidia</taxon>
        <taxon>Bacteroidales</taxon>
        <taxon>Prevotellaceae</taxon>
        <taxon>Hoylesella</taxon>
    </lineage>
</organism>
<protein>
    <submittedName>
        <fullName evidence="1">Uncharacterized protein</fullName>
    </submittedName>
</protein>
<proteinExistence type="predicted"/>
<dbReference type="EMBL" id="JNGW01000015">
    <property type="protein sequence ID" value="KDR53448.1"/>
    <property type="molecule type" value="Genomic_DNA"/>
</dbReference>
<evidence type="ECO:0000313" key="1">
    <source>
        <dbReference type="EMBL" id="KDR53448.1"/>
    </source>
</evidence>
<sequence length="66" mass="7686">MHPFLFRYGGKLNVILKHEGAYEWCSNISPVMHFAANWLTTFHPSFAIFFFLSQYKGLCRVTTSLL</sequence>
<evidence type="ECO:0000313" key="2">
    <source>
        <dbReference type="Proteomes" id="UP000027442"/>
    </source>
</evidence>
<dbReference type="PATRIC" id="fig|1122985.7.peg.442"/>